<gene>
    <name evidence="1" type="ORF">UC8_49790</name>
</gene>
<evidence type="ECO:0000313" key="1">
    <source>
        <dbReference type="EMBL" id="QEG42937.1"/>
    </source>
</evidence>
<reference evidence="1 2" key="1">
    <citation type="submission" date="2019-08" db="EMBL/GenBank/DDBJ databases">
        <title>Deep-cultivation of Planctomycetes and their phenomic and genomic characterization uncovers novel biology.</title>
        <authorList>
            <person name="Wiegand S."/>
            <person name="Jogler M."/>
            <person name="Boedeker C."/>
            <person name="Pinto D."/>
            <person name="Vollmers J."/>
            <person name="Rivas-Marin E."/>
            <person name="Kohn T."/>
            <person name="Peeters S.H."/>
            <person name="Heuer A."/>
            <person name="Rast P."/>
            <person name="Oberbeckmann S."/>
            <person name="Bunk B."/>
            <person name="Jeske O."/>
            <person name="Meyerdierks A."/>
            <person name="Storesund J.E."/>
            <person name="Kallscheuer N."/>
            <person name="Luecker S."/>
            <person name="Lage O.M."/>
            <person name="Pohl T."/>
            <person name="Merkel B.J."/>
            <person name="Hornburger P."/>
            <person name="Mueller R.-W."/>
            <person name="Bruemmer F."/>
            <person name="Labrenz M."/>
            <person name="Spormann A.M."/>
            <person name="Op den Camp H."/>
            <person name="Overmann J."/>
            <person name="Amann R."/>
            <person name="Jetten M.S.M."/>
            <person name="Mascher T."/>
            <person name="Medema M.H."/>
            <person name="Devos D.P."/>
            <person name="Kaster A.-K."/>
            <person name="Ovreas L."/>
            <person name="Rohde M."/>
            <person name="Galperin M.Y."/>
            <person name="Jogler C."/>
        </authorList>
    </citation>
    <scope>NUCLEOTIDE SEQUENCE [LARGE SCALE GENOMIC DNA]</scope>
    <source>
        <strain evidence="1 2">UC8</strain>
    </source>
</reference>
<accession>A0A5B9QV71</accession>
<dbReference type="AlphaFoldDB" id="A0A5B9QV71"/>
<dbReference type="EMBL" id="CP042914">
    <property type="protein sequence ID" value="QEG42937.1"/>
    <property type="molecule type" value="Genomic_DNA"/>
</dbReference>
<dbReference type="RefSeq" id="WP_068132956.1">
    <property type="nucleotide sequence ID" value="NZ_CP042914.1"/>
</dbReference>
<dbReference type="Proteomes" id="UP000325286">
    <property type="component" value="Chromosome"/>
</dbReference>
<protein>
    <submittedName>
        <fullName evidence="1">Uncharacterized protein</fullName>
    </submittedName>
</protein>
<proteinExistence type="predicted"/>
<dbReference type="KEGG" id="rul:UC8_49790"/>
<sequence length="217" mass="23535">MNPSLPALPDDDDSRCDDDSQRCLLYLFGELDAEAAERFEHSLQHDVELRQRLATEADLIARLGEAPLAEVSGACQRLDNAAASSHTKPFRYKPRVTVAAALVALAASVLCLVWWQPAAHQPSGTAAEQRLQTKQLADAWLVSYGTVRQPLHEPVDAELVDPELIDTDLAADVEQLETLPEEATDGWHEPASPPDWMVAALAGLDAQQHDGTEVSGG</sequence>
<name>A0A5B9QV71_9BACT</name>
<organism evidence="1 2">
    <name type="scientific">Roseimaritima ulvae</name>
    <dbReference type="NCBI Taxonomy" id="980254"/>
    <lineage>
        <taxon>Bacteria</taxon>
        <taxon>Pseudomonadati</taxon>
        <taxon>Planctomycetota</taxon>
        <taxon>Planctomycetia</taxon>
        <taxon>Pirellulales</taxon>
        <taxon>Pirellulaceae</taxon>
        <taxon>Roseimaritima</taxon>
    </lineage>
</organism>
<evidence type="ECO:0000313" key="2">
    <source>
        <dbReference type="Proteomes" id="UP000325286"/>
    </source>
</evidence>
<keyword evidence="2" id="KW-1185">Reference proteome</keyword>